<dbReference type="CDD" id="cd03143">
    <property type="entry name" value="A4_beta-galactosidase_middle_domain"/>
    <property type="match status" value="1"/>
</dbReference>
<evidence type="ECO:0000256" key="2">
    <source>
        <dbReference type="SAM" id="Phobius"/>
    </source>
</evidence>
<keyword evidence="5" id="KW-1185">Reference proteome</keyword>
<dbReference type="SUPFAM" id="SSF52317">
    <property type="entry name" value="Class I glutamine amidotransferase-like"/>
    <property type="match status" value="1"/>
</dbReference>
<sequence>MISTTSYQLIAATSDLTTYQLERLVEADDPRSFLALLVIGLVLGLLFVIWQYGRESSSLPRSVAVLLGFLRIVAIAGAVVFFLKPTKRTDQMIIEDSQVTVLVDVSQSMAVEDETYGDGKGLTRSEAVADLLTDSQLLKGLSDQHDVSVRVFGGLTRRIAQWKRGEFTAEKQSDGDARSKEEAPDFTEQPSSSLDWKTELKPLGPTTNLGDVLADALEDASRKPLVGVVVISDGVNNSGVAPADLTEMAQANEVPIYTVGLGSTRPRTNLRLQELAAPPRAYPDDKTKVRAIVHAEGFRNRSFTVELFAKQGEGSPATLVGKQTLDILSDAQTESLEFEIQPTEVGRIELEARINAPTDDQYAGDNSKRAEIDVIETATRVLLVASGATREYRFLRNQLQRDRHTTVDVLLQLSTLGISQDADEVLTDFPSEKADLFEYDCIVAFDPDWTLLDAQQVQLLENWVSEQAGALILIAGPIHTAAWVQSPEHAPIRGLYPIEFQRRLTLLDDGIYGSTTPWPIEFSRAGEEAGFLSLADSSEESRALWAEFPGVYGCYAVKGAKPGAQVYGRYSDPDAGISVERPVYMAEQFYGSGRVFYLGSGEMWRLRAVDPGLLERFYTQLIRHTTQGRLHRGSSRGMLLIARDEYTVGEEVPLRAQLRTASQEPYLAKQVALRVTDPQGKSQTMGLMADENRPGNFLGQLSVNLQGDYRLELPAPDSVDELITRRLGVSLPDLEFEQTRRNVDLLAKLAESTGGRYYSSLRVAAEGVDDLRPLGDAIESRAETKIMRGKVSKKYSERIHLTLLGVIAGALSLEWLLRRLMKLA</sequence>
<evidence type="ECO:0000313" key="5">
    <source>
        <dbReference type="Proteomes" id="UP000319852"/>
    </source>
</evidence>
<evidence type="ECO:0000313" key="4">
    <source>
        <dbReference type="EMBL" id="QDS99430.1"/>
    </source>
</evidence>
<dbReference type="PANTHER" id="PTHR37947:SF1">
    <property type="entry name" value="BLL2462 PROTEIN"/>
    <property type="match status" value="1"/>
</dbReference>
<dbReference type="Proteomes" id="UP000319852">
    <property type="component" value="Chromosome"/>
</dbReference>
<evidence type="ECO:0000256" key="1">
    <source>
        <dbReference type="SAM" id="MobiDB-lite"/>
    </source>
</evidence>
<dbReference type="InterPro" id="IPR036465">
    <property type="entry name" value="vWFA_dom_sf"/>
</dbReference>
<keyword evidence="2" id="KW-0812">Transmembrane</keyword>
<dbReference type="InterPro" id="IPR002035">
    <property type="entry name" value="VWF_A"/>
</dbReference>
<feature type="transmembrane region" description="Helical" evidence="2">
    <location>
        <begin position="33"/>
        <end position="52"/>
    </location>
</feature>
<name>A0A517MX27_9BACT</name>
<organism evidence="4 5">
    <name type="scientific">Adhaeretor mobilis</name>
    <dbReference type="NCBI Taxonomy" id="1930276"/>
    <lineage>
        <taxon>Bacteria</taxon>
        <taxon>Pseudomonadati</taxon>
        <taxon>Planctomycetota</taxon>
        <taxon>Planctomycetia</taxon>
        <taxon>Pirellulales</taxon>
        <taxon>Lacipirellulaceae</taxon>
        <taxon>Adhaeretor</taxon>
    </lineage>
</organism>
<feature type="domain" description="VWFA" evidence="3">
    <location>
        <begin position="98"/>
        <end position="307"/>
    </location>
</feature>
<dbReference type="KEGG" id="amob:HG15A2_27530"/>
<dbReference type="SUPFAM" id="SSF53300">
    <property type="entry name" value="vWA-like"/>
    <property type="match status" value="1"/>
</dbReference>
<protein>
    <recommendedName>
        <fullName evidence="3">VWFA domain-containing protein</fullName>
    </recommendedName>
</protein>
<evidence type="ECO:0000259" key="3">
    <source>
        <dbReference type="PROSITE" id="PS50234"/>
    </source>
</evidence>
<dbReference type="PROSITE" id="PS50234">
    <property type="entry name" value="VWFA"/>
    <property type="match status" value="1"/>
</dbReference>
<dbReference type="OrthoDB" id="224647at2"/>
<keyword evidence="2" id="KW-0472">Membrane</keyword>
<reference evidence="4 5" key="1">
    <citation type="submission" date="2019-02" db="EMBL/GenBank/DDBJ databases">
        <title>Deep-cultivation of Planctomycetes and their phenomic and genomic characterization uncovers novel biology.</title>
        <authorList>
            <person name="Wiegand S."/>
            <person name="Jogler M."/>
            <person name="Boedeker C."/>
            <person name="Pinto D."/>
            <person name="Vollmers J."/>
            <person name="Rivas-Marin E."/>
            <person name="Kohn T."/>
            <person name="Peeters S.H."/>
            <person name="Heuer A."/>
            <person name="Rast P."/>
            <person name="Oberbeckmann S."/>
            <person name="Bunk B."/>
            <person name="Jeske O."/>
            <person name="Meyerdierks A."/>
            <person name="Storesund J.E."/>
            <person name="Kallscheuer N."/>
            <person name="Luecker S."/>
            <person name="Lage O.M."/>
            <person name="Pohl T."/>
            <person name="Merkel B.J."/>
            <person name="Hornburger P."/>
            <person name="Mueller R.-W."/>
            <person name="Bruemmer F."/>
            <person name="Labrenz M."/>
            <person name="Spormann A.M."/>
            <person name="Op den Camp H."/>
            <person name="Overmann J."/>
            <person name="Amann R."/>
            <person name="Jetten M.S.M."/>
            <person name="Mascher T."/>
            <person name="Medema M.H."/>
            <person name="Devos D.P."/>
            <person name="Kaster A.-K."/>
            <person name="Ovreas L."/>
            <person name="Rohde M."/>
            <person name="Galperin M.Y."/>
            <person name="Jogler C."/>
        </authorList>
    </citation>
    <scope>NUCLEOTIDE SEQUENCE [LARGE SCALE GENOMIC DNA]</scope>
    <source>
        <strain evidence="4 5">HG15A2</strain>
    </source>
</reference>
<dbReference type="Gene3D" id="3.40.50.880">
    <property type="match status" value="1"/>
</dbReference>
<dbReference type="PANTHER" id="PTHR37947">
    <property type="entry name" value="BLL2462 PROTEIN"/>
    <property type="match status" value="1"/>
</dbReference>
<gene>
    <name evidence="4" type="ORF">HG15A2_27530</name>
</gene>
<accession>A0A517MX27</accession>
<proteinExistence type="predicted"/>
<feature type="compositionally biased region" description="Basic and acidic residues" evidence="1">
    <location>
        <begin position="166"/>
        <end position="183"/>
    </location>
</feature>
<feature type="region of interest" description="Disordered" evidence="1">
    <location>
        <begin position="166"/>
        <end position="198"/>
    </location>
</feature>
<dbReference type="RefSeq" id="WP_145060656.1">
    <property type="nucleotide sequence ID" value="NZ_CP036263.1"/>
</dbReference>
<keyword evidence="2" id="KW-1133">Transmembrane helix</keyword>
<dbReference type="Gene3D" id="3.40.50.410">
    <property type="entry name" value="von Willebrand factor, type A domain"/>
    <property type="match status" value="1"/>
</dbReference>
<dbReference type="InterPro" id="IPR029062">
    <property type="entry name" value="Class_I_gatase-like"/>
</dbReference>
<dbReference type="EMBL" id="CP036263">
    <property type="protein sequence ID" value="QDS99430.1"/>
    <property type="molecule type" value="Genomic_DNA"/>
</dbReference>
<feature type="transmembrane region" description="Helical" evidence="2">
    <location>
        <begin position="64"/>
        <end position="83"/>
    </location>
</feature>
<dbReference type="AlphaFoldDB" id="A0A517MX27"/>